<evidence type="ECO:0000313" key="4">
    <source>
        <dbReference type="WBParaSite" id="NBR_0000555301-mRNA-1"/>
    </source>
</evidence>
<evidence type="ECO:0000256" key="1">
    <source>
        <dbReference type="SAM" id="MobiDB-lite"/>
    </source>
</evidence>
<reference evidence="2 3" key="2">
    <citation type="submission" date="2018-11" db="EMBL/GenBank/DDBJ databases">
        <authorList>
            <consortium name="Pathogen Informatics"/>
        </authorList>
    </citation>
    <scope>NUCLEOTIDE SEQUENCE [LARGE SCALE GENOMIC DNA]</scope>
</reference>
<feature type="region of interest" description="Disordered" evidence="1">
    <location>
        <begin position="1"/>
        <end position="28"/>
    </location>
</feature>
<evidence type="ECO:0000313" key="3">
    <source>
        <dbReference type="Proteomes" id="UP000271162"/>
    </source>
</evidence>
<accession>A0A0N4XSQ1</accession>
<dbReference type="EMBL" id="UYSL01013943">
    <property type="protein sequence ID" value="VDL69143.1"/>
    <property type="molecule type" value="Genomic_DNA"/>
</dbReference>
<proteinExistence type="predicted"/>
<dbReference type="WBParaSite" id="NBR_0000555301-mRNA-1">
    <property type="protein sequence ID" value="NBR_0000555301-mRNA-1"/>
    <property type="gene ID" value="NBR_0000555301"/>
</dbReference>
<dbReference type="Proteomes" id="UP000271162">
    <property type="component" value="Unassembled WGS sequence"/>
</dbReference>
<organism evidence="4">
    <name type="scientific">Nippostrongylus brasiliensis</name>
    <name type="common">Rat hookworm</name>
    <dbReference type="NCBI Taxonomy" id="27835"/>
    <lineage>
        <taxon>Eukaryota</taxon>
        <taxon>Metazoa</taxon>
        <taxon>Ecdysozoa</taxon>
        <taxon>Nematoda</taxon>
        <taxon>Chromadorea</taxon>
        <taxon>Rhabditida</taxon>
        <taxon>Rhabditina</taxon>
        <taxon>Rhabditomorpha</taxon>
        <taxon>Strongyloidea</taxon>
        <taxon>Heligmosomidae</taxon>
        <taxon>Nippostrongylus</taxon>
    </lineage>
</organism>
<gene>
    <name evidence="2" type="ORF">NBR_LOCUS5554</name>
</gene>
<name>A0A0N4XSQ1_NIPBR</name>
<protein>
    <submittedName>
        <fullName evidence="4">RES domain-containing protein</fullName>
    </submittedName>
</protein>
<dbReference type="AlphaFoldDB" id="A0A0N4XSQ1"/>
<evidence type="ECO:0000313" key="2">
    <source>
        <dbReference type="EMBL" id="VDL69143.1"/>
    </source>
</evidence>
<reference evidence="4" key="1">
    <citation type="submission" date="2017-02" db="UniProtKB">
        <authorList>
            <consortium name="WormBaseParasite"/>
        </authorList>
    </citation>
    <scope>IDENTIFICATION</scope>
</reference>
<keyword evidence="3" id="KW-1185">Reference proteome</keyword>
<sequence length="120" mass="13476">MATNRTGHRLFSLLPDPDDQQPANDGRGMDVSRAADFFRIHWAVYAYPETEAAHRVYAAGRQGALYAGMSFGTKNTLPCPSGDFVFHVFDDLTGFRSRLREHKSDLAMETPPRTLESRTI</sequence>